<evidence type="ECO:0000313" key="7">
    <source>
        <dbReference type="EMBL" id="MBD3364099.1"/>
    </source>
</evidence>
<dbReference type="EMBL" id="WJKJ01000083">
    <property type="protein sequence ID" value="MBD3364099.1"/>
    <property type="molecule type" value="Genomic_DNA"/>
</dbReference>
<dbReference type="InterPro" id="IPR011010">
    <property type="entry name" value="DNA_brk_join_enz"/>
</dbReference>
<evidence type="ECO:0000256" key="4">
    <source>
        <dbReference type="PROSITE-ProRule" id="PRU01248"/>
    </source>
</evidence>
<dbReference type="CDD" id="cd00796">
    <property type="entry name" value="INT_Rci_Hp1_C"/>
    <property type="match status" value="1"/>
</dbReference>
<dbReference type="InterPro" id="IPR013762">
    <property type="entry name" value="Integrase-like_cat_sf"/>
</dbReference>
<organism evidence="7 8">
    <name type="scientific">candidate division WOR-3 bacterium</name>
    <dbReference type="NCBI Taxonomy" id="2052148"/>
    <lineage>
        <taxon>Bacteria</taxon>
        <taxon>Bacteria division WOR-3</taxon>
    </lineage>
</organism>
<dbReference type="InterPro" id="IPR010998">
    <property type="entry name" value="Integrase_recombinase_N"/>
</dbReference>
<dbReference type="Pfam" id="PF00589">
    <property type="entry name" value="Phage_integrase"/>
    <property type="match status" value="1"/>
</dbReference>
<dbReference type="InterPro" id="IPR002104">
    <property type="entry name" value="Integrase_catalytic"/>
</dbReference>
<keyword evidence="3" id="KW-0233">DNA recombination</keyword>
<dbReference type="PROSITE" id="PS51898">
    <property type="entry name" value="TYR_RECOMBINASE"/>
    <property type="match status" value="1"/>
</dbReference>
<dbReference type="GO" id="GO:0006310">
    <property type="term" value="P:DNA recombination"/>
    <property type="evidence" value="ECO:0007669"/>
    <property type="project" value="UniProtKB-KW"/>
</dbReference>
<reference evidence="7" key="1">
    <citation type="submission" date="2019-11" db="EMBL/GenBank/DDBJ databases">
        <title>Microbial mats filling the niche in hypersaline microbial mats.</title>
        <authorList>
            <person name="Wong H.L."/>
            <person name="Macleod F.I."/>
            <person name="White R.A. III"/>
            <person name="Burns B.P."/>
        </authorList>
    </citation>
    <scope>NUCLEOTIDE SEQUENCE</scope>
    <source>
        <strain evidence="7">Bin_327</strain>
    </source>
</reference>
<evidence type="ECO:0000256" key="2">
    <source>
        <dbReference type="ARBA" id="ARBA00023125"/>
    </source>
</evidence>
<evidence type="ECO:0000256" key="1">
    <source>
        <dbReference type="ARBA" id="ARBA00008857"/>
    </source>
</evidence>
<dbReference type="GO" id="GO:0003677">
    <property type="term" value="F:DNA binding"/>
    <property type="evidence" value="ECO:0007669"/>
    <property type="project" value="UniProtKB-UniRule"/>
</dbReference>
<dbReference type="InterPro" id="IPR044068">
    <property type="entry name" value="CB"/>
</dbReference>
<dbReference type="Pfam" id="PF24624">
    <property type="entry name" value="Int_N"/>
    <property type="match status" value="1"/>
</dbReference>
<evidence type="ECO:0000256" key="3">
    <source>
        <dbReference type="ARBA" id="ARBA00023172"/>
    </source>
</evidence>
<dbReference type="SUPFAM" id="SSF56349">
    <property type="entry name" value="DNA breaking-rejoining enzymes"/>
    <property type="match status" value="1"/>
</dbReference>
<dbReference type="AlphaFoldDB" id="A0A9D5K9J3"/>
<evidence type="ECO:0000259" key="5">
    <source>
        <dbReference type="PROSITE" id="PS51898"/>
    </source>
</evidence>
<dbReference type="InterPro" id="IPR050090">
    <property type="entry name" value="Tyrosine_recombinase_XerCD"/>
</dbReference>
<evidence type="ECO:0000259" key="6">
    <source>
        <dbReference type="PROSITE" id="PS51900"/>
    </source>
</evidence>
<dbReference type="Proteomes" id="UP000630660">
    <property type="component" value="Unassembled WGS sequence"/>
</dbReference>
<dbReference type="PROSITE" id="PS51900">
    <property type="entry name" value="CB"/>
    <property type="match status" value="1"/>
</dbReference>
<keyword evidence="2 4" id="KW-0238">DNA-binding</keyword>
<protein>
    <submittedName>
        <fullName evidence="7">Tyrosine-type recombinase/integrase</fullName>
    </submittedName>
</protein>
<feature type="domain" description="Core-binding (CB)" evidence="6">
    <location>
        <begin position="57"/>
        <end position="137"/>
    </location>
</feature>
<dbReference type="Gene3D" id="1.10.443.10">
    <property type="entry name" value="Intergrase catalytic core"/>
    <property type="match status" value="1"/>
</dbReference>
<sequence>MRVYQRGKRWGIDFSYNGKRVRRLVADTKREALLKLGMIVERIKAEETNGIPASAPRSFDEFAKEYLDFLKAEMTPENYQRESYKVNTLVKSFRDSTLDGITTIQIEQFKLSRRKKVKPASVNREIALLKRMFSRAKDWGYTDKNPASKVKLFKEPPGRIRYLTIEERRLLLEECEGMLFAIVLTALETGMRKGELQRLTWDVVDFDRRNIKVLMSKNNESRILPISDLLVPVLQKLYIARRGAYVFSKPDGSPYGNWRKAFETAKQKAGIKDFRFHDLRHTFASYLVMAGVDIRTVQVLMGHKTIRMTMRYSHLSQAHLLDAVNKVGTNLAQFETTQFDNPLSDVKSTTGT</sequence>
<comment type="similarity">
    <text evidence="1">Belongs to the 'phage' integrase family.</text>
</comment>
<accession>A0A9D5K9J3</accession>
<evidence type="ECO:0000313" key="8">
    <source>
        <dbReference type="Proteomes" id="UP000630660"/>
    </source>
</evidence>
<dbReference type="PANTHER" id="PTHR30349:SF64">
    <property type="entry name" value="PROPHAGE INTEGRASE INTD-RELATED"/>
    <property type="match status" value="1"/>
</dbReference>
<dbReference type="InterPro" id="IPR057084">
    <property type="entry name" value="Int_N"/>
</dbReference>
<dbReference type="PANTHER" id="PTHR30349">
    <property type="entry name" value="PHAGE INTEGRASE-RELATED"/>
    <property type="match status" value="1"/>
</dbReference>
<dbReference type="Gene3D" id="1.10.150.130">
    <property type="match status" value="1"/>
</dbReference>
<name>A0A9D5K9J3_UNCW3</name>
<dbReference type="GO" id="GO:0015074">
    <property type="term" value="P:DNA integration"/>
    <property type="evidence" value="ECO:0007669"/>
    <property type="project" value="InterPro"/>
</dbReference>
<proteinExistence type="inferred from homology"/>
<gene>
    <name evidence="7" type="ORF">GF359_02675</name>
</gene>
<feature type="domain" description="Tyr recombinase" evidence="5">
    <location>
        <begin position="158"/>
        <end position="325"/>
    </location>
</feature>
<comment type="caution">
    <text evidence="7">The sequence shown here is derived from an EMBL/GenBank/DDBJ whole genome shotgun (WGS) entry which is preliminary data.</text>
</comment>